<accession>A0A645FKE2</accession>
<gene>
    <name evidence="1" type="ORF">SDC9_162206</name>
</gene>
<organism evidence="1">
    <name type="scientific">bioreactor metagenome</name>
    <dbReference type="NCBI Taxonomy" id="1076179"/>
    <lineage>
        <taxon>unclassified sequences</taxon>
        <taxon>metagenomes</taxon>
        <taxon>ecological metagenomes</taxon>
    </lineage>
</organism>
<proteinExistence type="predicted"/>
<reference evidence="1" key="1">
    <citation type="submission" date="2019-08" db="EMBL/GenBank/DDBJ databases">
        <authorList>
            <person name="Kucharzyk K."/>
            <person name="Murdoch R.W."/>
            <person name="Higgins S."/>
            <person name="Loffler F."/>
        </authorList>
    </citation>
    <scope>NUCLEOTIDE SEQUENCE</scope>
</reference>
<dbReference type="EMBL" id="VSSQ01061558">
    <property type="protein sequence ID" value="MPN14877.1"/>
    <property type="molecule type" value="Genomic_DNA"/>
</dbReference>
<dbReference type="AlphaFoldDB" id="A0A645FKE2"/>
<name>A0A645FKE2_9ZZZZ</name>
<comment type="caution">
    <text evidence="1">The sequence shown here is derived from an EMBL/GenBank/DDBJ whole genome shotgun (WGS) entry which is preliminary data.</text>
</comment>
<evidence type="ECO:0000313" key="1">
    <source>
        <dbReference type="EMBL" id="MPN14877.1"/>
    </source>
</evidence>
<protein>
    <submittedName>
        <fullName evidence="1">Uncharacterized protein</fullName>
    </submittedName>
</protein>
<sequence length="71" mass="7274">MDVQVGDGKALHFGANPLCAVGQADKAKISAEMAAHHGIESVDVLRAVFGAPFHAKNVALLLCGLSHGLVV</sequence>